<organism evidence="2 3">
    <name type="scientific">Vasconcelosia minhoensis LEGE 07310</name>
    <dbReference type="NCBI Taxonomy" id="915328"/>
    <lineage>
        <taxon>Bacteria</taxon>
        <taxon>Bacillati</taxon>
        <taxon>Cyanobacteriota</taxon>
        <taxon>Cyanophyceae</taxon>
        <taxon>Nodosilineales</taxon>
        <taxon>Cymatolegaceae</taxon>
        <taxon>Vasconcelosia</taxon>
        <taxon>Vasconcelosia minhoensis</taxon>
    </lineage>
</organism>
<dbReference type="SUPFAM" id="SSF143100">
    <property type="entry name" value="TTHA1013/TTHA0281-like"/>
    <property type="match status" value="1"/>
</dbReference>
<dbReference type="InterPro" id="IPR035069">
    <property type="entry name" value="TTHA1013/TTHA0281-like"/>
</dbReference>
<dbReference type="GO" id="GO:0006355">
    <property type="term" value="P:regulation of DNA-templated transcription"/>
    <property type="evidence" value="ECO:0007669"/>
    <property type="project" value="InterPro"/>
</dbReference>
<dbReference type="InterPro" id="IPR031807">
    <property type="entry name" value="HicB-like"/>
</dbReference>
<dbReference type="PANTHER" id="PTHR34504:SF2">
    <property type="entry name" value="UPF0150 PROTEIN SSL0259"/>
    <property type="match status" value="1"/>
</dbReference>
<name>A0A8J7ADI0_9CYAN</name>
<dbReference type="Proteomes" id="UP000636505">
    <property type="component" value="Unassembled WGS sequence"/>
</dbReference>
<keyword evidence="3" id="KW-1185">Reference proteome</keyword>
<accession>A0A8J7ADI0</accession>
<proteinExistence type="predicted"/>
<dbReference type="AlphaFoldDB" id="A0A8J7ADI0"/>
<dbReference type="Gene3D" id="1.10.1220.10">
    <property type="entry name" value="Met repressor-like"/>
    <property type="match status" value="1"/>
</dbReference>
<dbReference type="Pfam" id="PF15919">
    <property type="entry name" value="HicB_lk_antitox"/>
    <property type="match status" value="1"/>
</dbReference>
<dbReference type="RefSeq" id="WP_193906326.1">
    <property type="nucleotide sequence ID" value="NZ_JADEXG010000017.1"/>
</dbReference>
<sequence length="146" mass="16062">MRYPIVIHKDSDSDYGVTVPDLPGCFSAGDSIEDVVACAIEAIECHIEGLLIDGEDIPLPNPIEEHRENPDFADAFAWMFVDIDLSKLSGKSKRINVTIPERILSRIDAFAVSRHESRSGLMANAAIEYMAMRSESPPDSKVEIAS</sequence>
<gene>
    <name evidence="2" type="ORF">IQ241_09365</name>
</gene>
<dbReference type="EMBL" id="JADEXG010000017">
    <property type="protein sequence ID" value="MBE9077504.1"/>
    <property type="molecule type" value="Genomic_DNA"/>
</dbReference>
<reference evidence="2" key="1">
    <citation type="submission" date="2020-10" db="EMBL/GenBank/DDBJ databases">
        <authorList>
            <person name="Castelo-Branco R."/>
            <person name="Eusebio N."/>
            <person name="Adriana R."/>
            <person name="Vieira A."/>
            <person name="Brugerolle De Fraissinette N."/>
            <person name="Rezende De Castro R."/>
            <person name="Schneider M.P."/>
            <person name="Vasconcelos V."/>
            <person name="Leao P.N."/>
        </authorList>
    </citation>
    <scope>NUCLEOTIDE SEQUENCE</scope>
    <source>
        <strain evidence="2">LEGE 07310</strain>
    </source>
</reference>
<comment type="caution">
    <text evidence="2">The sequence shown here is derived from an EMBL/GenBank/DDBJ whole genome shotgun (WGS) entry which is preliminary data.</text>
</comment>
<dbReference type="InterPro" id="IPR051404">
    <property type="entry name" value="TA_system_antitoxin"/>
</dbReference>
<dbReference type="Gene3D" id="3.30.160.250">
    <property type="match status" value="1"/>
</dbReference>
<dbReference type="InterPro" id="IPR010985">
    <property type="entry name" value="Ribbon_hlx_hlx"/>
</dbReference>
<protein>
    <submittedName>
        <fullName evidence="2">Type II toxin-antitoxin system HicB family antitoxin</fullName>
    </submittedName>
</protein>
<evidence type="ECO:0000259" key="1">
    <source>
        <dbReference type="Pfam" id="PF15919"/>
    </source>
</evidence>
<evidence type="ECO:0000313" key="2">
    <source>
        <dbReference type="EMBL" id="MBE9077504.1"/>
    </source>
</evidence>
<evidence type="ECO:0000313" key="3">
    <source>
        <dbReference type="Proteomes" id="UP000636505"/>
    </source>
</evidence>
<dbReference type="InterPro" id="IPR013321">
    <property type="entry name" value="Arc_rbn_hlx_hlx"/>
</dbReference>
<feature type="domain" description="HicB-like antitoxin of toxin-antitoxin system" evidence="1">
    <location>
        <begin position="3"/>
        <end position="126"/>
    </location>
</feature>
<dbReference type="SUPFAM" id="SSF47598">
    <property type="entry name" value="Ribbon-helix-helix"/>
    <property type="match status" value="1"/>
</dbReference>
<dbReference type="PANTHER" id="PTHR34504">
    <property type="entry name" value="ANTITOXIN HICB"/>
    <property type="match status" value="1"/>
</dbReference>